<gene>
    <name evidence="2" type="primary">pspB</name>
    <name evidence="3" type="ORF">LA374_02325</name>
    <name evidence="2" type="ORF">WL1483_3675</name>
</gene>
<dbReference type="EMBL" id="JAIRBT010000002">
    <property type="protein sequence ID" value="MBZ6065053.1"/>
    <property type="molecule type" value="Genomic_DNA"/>
</dbReference>
<evidence type="ECO:0000313" key="2">
    <source>
        <dbReference type="EMBL" id="ALP43094.1"/>
    </source>
</evidence>
<proteinExistence type="predicted"/>
<dbReference type="Proteomes" id="UP000774958">
    <property type="component" value="Unassembled WGS sequence"/>
</dbReference>
<dbReference type="GO" id="GO:0009271">
    <property type="term" value="P:phage shock"/>
    <property type="evidence" value="ECO:0007669"/>
    <property type="project" value="InterPro"/>
</dbReference>
<reference evidence="3 5" key="3">
    <citation type="submission" date="2021-09" db="EMBL/GenBank/DDBJ databases">
        <title>Aeromonas schubertii isolated from Asian sea bass.</title>
        <authorList>
            <person name="Pinpimai K."/>
        </authorList>
    </citation>
    <scope>NUCLEOTIDE SEQUENCE [LARGE SCALE GENOMIC DNA]</scope>
    <source>
        <strain evidence="3 5">CHULA2021a</strain>
    </source>
</reference>
<accession>A0A0S2SN83</accession>
<feature type="transmembrane region" description="Helical" evidence="1">
    <location>
        <begin position="6"/>
        <end position="26"/>
    </location>
</feature>
<protein>
    <submittedName>
        <fullName evidence="3">Envelope stress response membrane protein PspB</fullName>
    </submittedName>
    <submittedName>
        <fullName evidence="2">Phage-shock protein</fullName>
    </submittedName>
</protein>
<reference evidence="2 4" key="2">
    <citation type="journal article" date="2016" name="Genome Announc.">
        <title>Complete Genome Sequence of the Highly Virulent Aeromonas schubertii Strain WL1483, Isolated from Diseased Snakehead Fish (Channa argus) in China.</title>
        <authorList>
            <person name="Liu L."/>
            <person name="Li N."/>
            <person name="Zhang D."/>
            <person name="Fu X."/>
            <person name="Shi C."/>
            <person name="Lin Q."/>
            <person name="Hao G."/>
        </authorList>
    </citation>
    <scope>NUCLEOTIDE SEQUENCE [LARGE SCALE GENOMIC DNA]</scope>
    <source>
        <strain evidence="2 4">WL1483</strain>
    </source>
</reference>
<dbReference type="RefSeq" id="WP_050665579.1">
    <property type="nucleotide sequence ID" value="NZ_CDDB01000028.1"/>
</dbReference>
<sequence>MEDLLGILMIPMVVFMVVVAPIWLILHYRAKGRLGEGLAEEERMQLHGLVSRAEKMQERVAALESILDSEVPGWRSRV</sequence>
<dbReference type="PATRIC" id="fig|652.5.peg.2469"/>
<organism evidence="2 4">
    <name type="scientific">Aeromonas schubertii</name>
    <dbReference type="NCBI Taxonomy" id="652"/>
    <lineage>
        <taxon>Bacteria</taxon>
        <taxon>Pseudomonadati</taxon>
        <taxon>Pseudomonadota</taxon>
        <taxon>Gammaproteobacteria</taxon>
        <taxon>Aeromonadales</taxon>
        <taxon>Aeromonadaceae</taxon>
        <taxon>Aeromonas</taxon>
    </lineage>
</organism>
<dbReference type="Pfam" id="PF06667">
    <property type="entry name" value="PspB"/>
    <property type="match status" value="1"/>
</dbReference>
<keyword evidence="1" id="KW-0812">Transmembrane</keyword>
<dbReference type="InterPro" id="IPR009554">
    <property type="entry name" value="Phageshock_PspB"/>
</dbReference>
<evidence type="ECO:0000313" key="3">
    <source>
        <dbReference type="EMBL" id="MBZ6065053.1"/>
    </source>
</evidence>
<keyword evidence="5" id="KW-1185">Reference proteome</keyword>
<dbReference type="NCBIfam" id="NF006993">
    <property type="entry name" value="PRK09458.1"/>
    <property type="match status" value="1"/>
</dbReference>
<dbReference type="EMBL" id="CP013067">
    <property type="protein sequence ID" value="ALP43094.1"/>
    <property type="molecule type" value="Genomic_DNA"/>
</dbReference>
<dbReference type="NCBIfam" id="TIGR02976">
    <property type="entry name" value="phageshock_pspB"/>
    <property type="match status" value="1"/>
</dbReference>
<keyword evidence="1" id="KW-0472">Membrane</keyword>
<evidence type="ECO:0000313" key="5">
    <source>
        <dbReference type="Proteomes" id="UP000774958"/>
    </source>
</evidence>
<reference evidence="4" key="1">
    <citation type="submission" date="2015-10" db="EMBL/GenBank/DDBJ databases">
        <title>Complete Genome Sequence of Aeromonas schubertii strain WL1483.</title>
        <authorList>
            <person name="Liu L."/>
        </authorList>
    </citation>
    <scope>NUCLEOTIDE SEQUENCE [LARGE SCALE GENOMIC DNA]</scope>
    <source>
        <strain evidence="4">WL1483</strain>
    </source>
</reference>
<evidence type="ECO:0000256" key="1">
    <source>
        <dbReference type="SAM" id="Phobius"/>
    </source>
</evidence>
<dbReference type="GO" id="GO:0006355">
    <property type="term" value="P:regulation of DNA-templated transcription"/>
    <property type="evidence" value="ECO:0007669"/>
    <property type="project" value="InterPro"/>
</dbReference>
<keyword evidence="1" id="KW-1133">Transmembrane helix</keyword>
<evidence type="ECO:0000313" key="4">
    <source>
        <dbReference type="Proteomes" id="UP000058114"/>
    </source>
</evidence>
<dbReference type="STRING" id="652.WL1483_3675"/>
<dbReference type="OrthoDB" id="6198106at2"/>
<dbReference type="AlphaFoldDB" id="A0A0S2SN83"/>
<dbReference type="KEGG" id="asr:WL1483_3675"/>
<dbReference type="Proteomes" id="UP000058114">
    <property type="component" value="Chromosome"/>
</dbReference>
<name>A0A0S2SN83_9GAMM</name>